<dbReference type="Gene3D" id="3.40.50.300">
    <property type="entry name" value="P-loop containing nucleotide triphosphate hydrolases"/>
    <property type="match status" value="1"/>
</dbReference>
<reference evidence="7" key="1">
    <citation type="submission" date="2023-11" db="EMBL/GenBank/DDBJ databases">
        <title>Genome assemblies of two species of porcelain crab, Petrolisthes cinctipes and Petrolisthes manimaculis (Anomura: Porcellanidae).</title>
        <authorList>
            <person name="Angst P."/>
        </authorList>
    </citation>
    <scope>NUCLEOTIDE SEQUENCE</scope>
    <source>
        <strain evidence="7">PB745_02</strain>
        <tissue evidence="7">Gill</tissue>
    </source>
</reference>
<dbReference type="GO" id="GO:0006310">
    <property type="term" value="P:DNA recombination"/>
    <property type="evidence" value="ECO:0007669"/>
    <property type="project" value="UniProtKB-KW"/>
</dbReference>
<evidence type="ECO:0000259" key="5">
    <source>
        <dbReference type="Pfam" id="PF14214"/>
    </source>
</evidence>
<organism evidence="7 8">
    <name type="scientific">Petrolisthes manimaculis</name>
    <dbReference type="NCBI Taxonomy" id="1843537"/>
    <lineage>
        <taxon>Eukaryota</taxon>
        <taxon>Metazoa</taxon>
        <taxon>Ecdysozoa</taxon>
        <taxon>Arthropoda</taxon>
        <taxon>Crustacea</taxon>
        <taxon>Multicrustacea</taxon>
        <taxon>Malacostraca</taxon>
        <taxon>Eumalacostraca</taxon>
        <taxon>Eucarida</taxon>
        <taxon>Decapoda</taxon>
        <taxon>Pleocyemata</taxon>
        <taxon>Anomura</taxon>
        <taxon>Galatheoidea</taxon>
        <taxon>Porcellanidae</taxon>
        <taxon>Petrolisthes</taxon>
    </lineage>
</organism>
<evidence type="ECO:0000313" key="7">
    <source>
        <dbReference type="EMBL" id="KAK4306674.1"/>
    </source>
</evidence>
<dbReference type="GO" id="GO:0016787">
    <property type="term" value="F:hydrolase activity"/>
    <property type="evidence" value="ECO:0007669"/>
    <property type="project" value="UniProtKB-KW"/>
</dbReference>
<feature type="compositionally biased region" description="Basic and acidic residues" evidence="3">
    <location>
        <begin position="128"/>
        <end position="147"/>
    </location>
</feature>
<feature type="domain" description="DNA helicase Pif1-like 2B" evidence="6">
    <location>
        <begin position="1388"/>
        <end position="1433"/>
    </location>
</feature>
<keyword evidence="1" id="KW-0234">DNA repair</keyword>
<dbReference type="Proteomes" id="UP001292094">
    <property type="component" value="Unassembled WGS sequence"/>
</dbReference>
<comment type="cofactor">
    <cofactor evidence="1">
        <name>Mg(2+)</name>
        <dbReference type="ChEBI" id="CHEBI:18420"/>
    </cofactor>
</comment>
<keyword evidence="8" id="KW-1185">Reference proteome</keyword>
<comment type="caution">
    <text evidence="7">The sequence shown here is derived from an EMBL/GenBank/DDBJ whole genome shotgun (WGS) entry which is preliminary data.</text>
</comment>
<feature type="coiled-coil region" evidence="2">
    <location>
        <begin position="1535"/>
        <end position="1597"/>
    </location>
</feature>
<dbReference type="Pfam" id="PF05970">
    <property type="entry name" value="PIF1"/>
    <property type="match status" value="1"/>
</dbReference>
<dbReference type="SUPFAM" id="SSF52540">
    <property type="entry name" value="P-loop containing nucleoside triphosphate hydrolases"/>
    <property type="match status" value="2"/>
</dbReference>
<keyword evidence="1" id="KW-0547">Nucleotide-binding</keyword>
<evidence type="ECO:0000256" key="2">
    <source>
        <dbReference type="SAM" id="Coils"/>
    </source>
</evidence>
<feature type="domain" description="DNA helicase Pif1-like DEAD-box helicase" evidence="4">
    <location>
        <begin position="1090"/>
        <end position="1300"/>
    </location>
</feature>
<dbReference type="GO" id="GO:0043139">
    <property type="term" value="F:5'-3' DNA helicase activity"/>
    <property type="evidence" value="ECO:0007669"/>
    <property type="project" value="UniProtKB-EC"/>
</dbReference>
<dbReference type="InterPro" id="IPR010285">
    <property type="entry name" value="DNA_helicase_pif1-like_DEAD"/>
</dbReference>
<evidence type="ECO:0000256" key="1">
    <source>
        <dbReference type="RuleBase" id="RU363044"/>
    </source>
</evidence>
<feature type="compositionally biased region" description="Basic and acidic residues" evidence="3">
    <location>
        <begin position="82"/>
        <end position="116"/>
    </location>
</feature>
<comment type="catalytic activity">
    <reaction evidence="1">
        <text>ATP + H2O = ADP + phosphate + H(+)</text>
        <dbReference type="Rhea" id="RHEA:13065"/>
        <dbReference type="ChEBI" id="CHEBI:15377"/>
        <dbReference type="ChEBI" id="CHEBI:15378"/>
        <dbReference type="ChEBI" id="CHEBI:30616"/>
        <dbReference type="ChEBI" id="CHEBI:43474"/>
        <dbReference type="ChEBI" id="CHEBI:456216"/>
        <dbReference type="EC" id="5.6.2.3"/>
    </reaction>
</comment>
<dbReference type="PANTHER" id="PTHR10492:SF57">
    <property type="entry name" value="ATP-DEPENDENT DNA HELICASE"/>
    <property type="match status" value="1"/>
</dbReference>
<gene>
    <name evidence="7" type="ORF">Pmani_021531</name>
</gene>
<name>A0AAE1PG53_9EUCA</name>
<feature type="region of interest" description="Disordered" evidence="3">
    <location>
        <begin position="55"/>
        <end position="148"/>
    </location>
</feature>
<keyword evidence="1" id="KW-0378">Hydrolase</keyword>
<dbReference type="PANTHER" id="PTHR10492">
    <property type="match status" value="1"/>
</dbReference>
<dbReference type="GO" id="GO:0006281">
    <property type="term" value="P:DNA repair"/>
    <property type="evidence" value="ECO:0007669"/>
    <property type="project" value="UniProtKB-KW"/>
</dbReference>
<keyword evidence="1" id="KW-0227">DNA damage</keyword>
<evidence type="ECO:0000259" key="6">
    <source>
        <dbReference type="Pfam" id="PF21530"/>
    </source>
</evidence>
<keyword evidence="1" id="KW-0233">DNA recombination</keyword>
<dbReference type="GO" id="GO:0000723">
    <property type="term" value="P:telomere maintenance"/>
    <property type="evidence" value="ECO:0007669"/>
    <property type="project" value="InterPro"/>
</dbReference>
<dbReference type="EMBL" id="JAWZYT010002103">
    <property type="protein sequence ID" value="KAK4306674.1"/>
    <property type="molecule type" value="Genomic_DNA"/>
</dbReference>
<dbReference type="InterPro" id="IPR025476">
    <property type="entry name" value="Helitron_helicase-like"/>
</dbReference>
<feature type="domain" description="Helitron helicase-like" evidence="5">
    <location>
        <begin position="445"/>
        <end position="625"/>
    </location>
</feature>
<dbReference type="InterPro" id="IPR038269">
    <property type="entry name" value="SCAN_sf"/>
</dbReference>
<keyword evidence="1" id="KW-0067">ATP-binding</keyword>
<evidence type="ECO:0000313" key="8">
    <source>
        <dbReference type="Proteomes" id="UP001292094"/>
    </source>
</evidence>
<sequence length="2108" mass="240040">MYGDQQKEAAESYLPAWSTGFCTLITEGLQKLHRLPALKQLQSVAASAQDSLARTVCDTHKMPPKRPSIGRQTSHSKRKKRDREQESSDERSQREETNRHREQTRRAQESAEERRQRQQTIRHRATNRRGEENPAERAQRQAADRRAKSAFNPARNIVWLKAAFSYDLIKEYGSDPKITIGRMDNICMHCQAKKWPGEAPGLCCTGGKVVLDAIQNPPDVLKNLLTENSPQGKQFRSKLWKYNAAFMMTSFGADKNLTDYGFFSTFKIQGQCYHKIGSLLPLPGEEPKYVQVYFINTSKEEADRRCVLNDGVDHAIITDIQEMLHTTHPYVRSFKLALEEMEVPDHKVFINADKRPEGEHARRFNAPVANEVGVVMVDEQHGSRDIVLKQRDYQLTRIKETNRAYDCLQYPLMFVRGEDGYNFELYQVDPKTKIATNKTVSCKDFYAYHLMERENTFNHILRFKQILSQFLVDMFAKIETERLLYVRLNQKKLRAADYIHLQDAINADGHAQNVGQQVILPSSYIGSPRYMHACCQDAMAYVRKYGRPDLFITFTCNPKWQEIQNELFDGQTHYDRHDLTARVFHEKHKKLIWLLHHGKIFGELQCFMSTIEWQKRGLPHSHTLIWCKEKIRPEQIDDIISADLPDEEEDKQLYDIVKKNMVHGPCGKHNPKSPCMQDNKCTKKYPRSFVQGTQTGLDGYPLYQRLKPQDGGRSFKLKIGHGPQAHEIVLDNQWIVPYNPLLLKIFGAHVNVESCTSIKSIKYVCKYVNKGSDMAVFGVQEDDSDEIKKFQLGRFISSNEAAWHIFAFDIHEHHPTVQRLAVHLKNGQRVYFTEETARHAVEQPSETTLTAFFSLCQNDEFAKSLLYCEVPSHYTWREKKWHRRKQGEDVENWPGVKKNDAISRVYTVSPRHQECYFLRLLLHHVRGPTSFEDLRTHEGHVCGTYREACLLYGLLEDDEHWNLTLEDDAATKHPKQTRQLFAIMLHTCKMSNPAVLWDNHKESLSEDIHYRVQCKNPDMEVLYNNDILNEALVDVQDRLQALGGSSIEVYGLPTPQLNEGAALSTEMTRETNYNYEELAAFFAANQPKMVHDQATAFNIIMASIEEEHGGLFFLDAPGGTGKTFVTNLILAKVRQKKSIALAVASSGIAATLLDGGRTAHSAFKLPLDLSHQESPSCNISKASAKAKVLQRCKLIIWDEATMSHKRAFEALDRTLKFLRINDKLMGGVTVVLSGDFCQTLPVITRGTRADEVNVCIKASQLWQWTKRLILSTNIRVQLHGGESAGQFANQLLQVGNGQILPSSDDQIKLPFGQMIGTENDLIMKVFPNFAQHFTSTAWLCERAILAPKNEAVNNINQKLLDAQPGRSIKYKSVDTVPDDDQVVNYPAEFLNSLDPPGMPPHNLELKVGCLIMLLRNLNPPTLCNGTRLTVKTLMPLLVEATILTGKEPSLQNLQGRIISKDDWKFVAYHFDITYESSYTKEMLKNLVIQELTNRNLLPEEAVAVCTPLSCHGSDSQISDVPQYQDRNPYPDSWSEARLEFEREKLRLELEERERDRELKRLELEEKGRDRQIEIAKIQQSEESAKLKKEELNLQREKSFNLAKNITLVPTFEESDPERSFATFERTAKHLKWPKEEWPWLLQPKLVGKAQKTFNHLENSDDYDFVKKAILDAYEITPDQYRRTFRNYIKPDKDTFLEFAMNKLRMLKKWLSATNISTFSELVNLVALEEWKLRLPLNILLYIEEKGEADLIKTAQLADSYALIHRNVPSRDKPKNPYVKFSSSYNPVSVVTPPAINFKKPSYKYDKSEEFCSYCKQPGHNILHCTHPKCKTSSTYKLTIATTQKPTQSEKPVTCIQTNSLTSDPFSSFKVSGTVSLPDNTQTYPVTILRDTGSAQSLLCKKALPPVENHYTGEIIMLKSLNCTPTAGMADIHVQSELIQGPVRVAVLETDLPIPGVTFLLGNDLAGHGMIPDVVVSEKPVNESPTAKLDQEKPHLFPVCVVTRSQTVSEAVDSPSLSHRDTLFSQVMNRENLIRAQEEDPSLAKLRHIADDKSINAIPEPGLTQNGELGGETEVVDFPSPSGNPKNIITLGSLTATTTILPLTVCCVS</sequence>
<evidence type="ECO:0000259" key="4">
    <source>
        <dbReference type="Pfam" id="PF05970"/>
    </source>
</evidence>
<dbReference type="InterPro" id="IPR027417">
    <property type="entry name" value="P-loop_NTPase"/>
</dbReference>
<proteinExistence type="inferred from homology"/>
<dbReference type="Pfam" id="PF14214">
    <property type="entry name" value="Helitron_like_N"/>
    <property type="match status" value="1"/>
</dbReference>
<accession>A0AAE1PG53</accession>
<keyword evidence="1" id="KW-0347">Helicase</keyword>
<comment type="similarity">
    <text evidence="1">Belongs to the helicase family.</text>
</comment>
<dbReference type="SUPFAM" id="SSF47353">
    <property type="entry name" value="Retrovirus capsid dimerization domain-like"/>
    <property type="match status" value="1"/>
</dbReference>
<dbReference type="EC" id="5.6.2.3" evidence="1"/>
<protein>
    <recommendedName>
        <fullName evidence="1">ATP-dependent DNA helicase</fullName>
        <ecNumber evidence="1">5.6.2.3</ecNumber>
    </recommendedName>
</protein>
<keyword evidence="2" id="KW-0175">Coiled coil</keyword>
<evidence type="ECO:0000256" key="3">
    <source>
        <dbReference type="SAM" id="MobiDB-lite"/>
    </source>
</evidence>
<dbReference type="InterPro" id="IPR049163">
    <property type="entry name" value="Pif1-like_2B_dom"/>
</dbReference>
<dbReference type="Gene3D" id="1.10.4020.10">
    <property type="entry name" value="DNA breaking-rejoining enzymes"/>
    <property type="match status" value="1"/>
</dbReference>
<dbReference type="Pfam" id="PF21530">
    <property type="entry name" value="Pif1_2B_dom"/>
    <property type="match status" value="1"/>
</dbReference>
<dbReference type="GO" id="GO:0005524">
    <property type="term" value="F:ATP binding"/>
    <property type="evidence" value="ECO:0007669"/>
    <property type="project" value="UniProtKB-KW"/>
</dbReference>